<dbReference type="GO" id="GO:0008760">
    <property type="term" value="F:UDP-N-acetylglucosamine 1-carboxyvinyltransferase activity"/>
    <property type="evidence" value="ECO:0007669"/>
    <property type="project" value="UniProtKB-EC"/>
</dbReference>
<evidence type="ECO:0000313" key="1">
    <source>
        <dbReference type="EMBL" id="CAK02245.1"/>
    </source>
</evidence>
<dbReference type="SUPFAM" id="SSF55205">
    <property type="entry name" value="EPT/RTPC-like"/>
    <property type="match status" value="1"/>
</dbReference>
<dbReference type="EMBL" id="AM260525">
    <property type="protein sequence ID" value="CAK02245.1"/>
    <property type="molecule type" value="Genomic_DNA"/>
</dbReference>
<keyword evidence="2" id="KW-1185">Reference proteome</keyword>
<gene>
    <name evidence="1" type="primary">murA (fragment)</name>
    <name evidence="1" type="ordered locus">BT_2093</name>
</gene>
<evidence type="ECO:0000313" key="2">
    <source>
        <dbReference type="Proteomes" id="UP000001592"/>
    </source>
</evidence>
<dbReference type="Proteomes" id="UP000001592">
    <property type="component" value="Chromosome"/>
</dbReference>
<dbReference type="InterPro" id="IPR036968">
    <property type="entry name" value="Enolpyruvate_Tfrase_sf"/>
</dbReference>
<reference evidence="1 2" key="1">
    <citation type="journal article" date="2007" name="Nat. Genet.">
        <title>Genomic analysis of Bartonella identifies type IV secretion systems as host adaptability factors.</title>
        <authorList>
            <person name="Saenz H.L."/>
            <person name="Engel P."/>
            <person name="Stoeckli M.C."/>
            <person name="Lanz C."/>
            <person name="Raddatz G."/>
            <person name="Vayssier-Taussat M."/>
            <person name="Birtles R."/>
            <person name="Schuster S.C."/>
            <person name="Dehio C."/>
        </authorList>
    </citation>
    <scope>NUCLEOTIDE SEQUENCE [LARGE SCALE GENOMIC DNA]</scope>
    <source>
        <strain evidence="2">DSM 28219 / CCUG 45778 / CIP 105476 / IBS 506</strain>
    </source>
</reference>
<proteinExistence type="predicted"/>
<dbReference type="KEGG" id="btr:BT_2093"/>
<sequence length="36" mass="3997">MHVQELNRLGAEIKRDGQTATVYGKEKLQGAPVMAR</sequence>
<accession>A9IXV3</accession>
<keyword evidence="1" id="KW-0808">Transferase</keyword>
<dbReference type="AlphaFoldDB" id="A9IXV3"/>
<protein>
    <submittedName>
        <fullName evidence="1">UDP-N-acetylglucosamine1-carboxyvinyltransferase</fullName>
        <ecNumber evidence="1">2.5.1.7</ecNumber>
    </submittedName>
</protein>
<organism evidence="1 2">
    <name type="scientific">Bartonella tribocorum (strain DSM 28219 / CCUG 45778 / CIP 105476 / IBS 506)</name>
    <dbReference type="NCBI Taxonomy" id="382640"/>
    <lineage>
        <taxon>Bacteria</taxon>
        <taxon>Pseudomonadati</taxon>
        <taxon>Pseudomonadota</taxon>
        <taxon>Alphaproteobacteria</taxon>
        <taxon>Hyphomicrobiales</taxon>
        <taxon>Bartonellaceae</taxon>
        <taxon>Bartonella</taxon>
    </lineage>
</organism>
<dbReference type="HOGENOM" id="CLU_3354786_0_0_5"/>
<dbReference type="EC" id="2.5.1.7" evidence="1"/>
<dbReference type="Gene3D" id="3.65.10.10">
    <property type="entry name" value="Enolpyruvate transferase domain"/>
    <property type="match status" value="1"/>
</dbReference>
<dbReference type="InterPro" id="IPR013792">
    <property type="entry name" value="RNA3'P_cycl/enolpyr_Trfase_a/b"/>
</dbReference>
<name>A9IXV3_BART1</name>